<evidence type="ECO:0000256" key="4">
    <source>
        <dbReference type="ARBA" id="ARBA00022982"/>
    </source>
</evidence>
<comment type="function">
    <text evidence="7">Specific class of high-redox-potential 4Fe-4S ferredoxins. Functions in anaerobic electron transport in most purple and in some other photosynthetic bacteria and in at least one genus (Paracoccus) of halophilic, denitrifying bacteria.</text>
</comment>
<dbReference type="PROSITE" id="PS51373">
    <property type="entry name" value="HIPIP"/>
    <property type="match status" value="1"/>
</dbReference>
<dbReference type="OrthoDB" id="5298540at2"/>
<dbReference type="GO" id="GO:0046872">
    <property type="term" value="F:metal ion binding"/>
    <property type="evidence" value="ECO:0007669"/>
    <property type="project" value="UniProtKB-KW"/>
</dbReference>
<dbReference type="InterPro" id="IPR036369">
    <property type="entry name" value="HIPIP_sf"/>
</dbReference>
<keyword evidence="4 7" id="KW-0249">Electron transport</keyword>
<dbReference type="EMBL" id="LXJZ01000209">
    <property type="protein sequence ID" value="OAJ54017.1"/>
    <property type="molecule type" value="Genomic_DNA"/>
</dbReference>
<gene>
    <name evidence="10" type="ORF">A6V36_11225</name>
    <name evidence="11" type="ORF">A6V37_18085</name>
</gene>
<comment type="similarity">
    <text evidence="7">Belongs to the high-potential iron-sulfur protein (HiPIP) family.</text>
</comment>
<evidence type="ECO:0000313" key="13">
    <source>
        <dbReference type="Proteomes" id="UP000078116"/>
    </source>
</evidence>
<evidence type="ECO:0000256" key="7">
    <source>
        <dbReference type="RuleBase" id="RU000620"/>
    </source>
</evidence>
<feature type="signal peptide" evidence="8">
    <location>
        <begin position="1"/>
        <end position="29"/>
    </location>
</feature>
<dbReference type="RefSeq" id="WP_064271259.1">
    <property type="nucleotide sequence ID" value="NZ_LXJZ01000209.1"/>
</dbReference>
<proteinExistence type="inferred from homology"/>
<evidence type="ECO:0000256" key="3">
    <source>
        <dbReference type="ARBA" id="ARBA00022723"/>
    </source>
</evidence>
<dbReference type="AlphaFoldDB" id="A0A1A9NCE2"/>
<dbReference type="Proteomes" id="UP000077961">
    <property type="component" value="Unassembled WGS sequence"/>
</dbReference>
<evidence type="ECO:0000256" key="1">
    <source>
        <dbReference type="ARBA" id="ARBA00022448"/>
    </source>
</evidence>
<dbReference type="STRING" id="1462993.A6V36_11225"/>
<name>A0A1A9NCE2_9BURK</name>
<evidence type="ECO:0000256" key="8">
    <source>
        <dbReference type="SAM" id="SignalP"/>
    </source>
</evidence>
<dbReference type="EMBL" id="LXKA01000087">
    <property type="protein sequence ID" value="OAJ64642.1"/>
    <property type="molecule type" value="Genomic_DNA"/>
</dbReference>
<dbReference type="Pfam" id="PF01355">
    <property type="entry name" value="HIPIP"/>
    <property type="match status" value="1"/>
</dbReference>
<keyword evidence="5 7" id="KW-0408">Iron</keyword>
<evidence type="ECO:0000256" key="5">
    <source>
        <dbReference type="ARBA" id="ARBA00023004"/>
    </source>
</evidence>
<keyword evidence="6 7" id="KW-0411">Iron-sulfur</keyword>
<keyword evidence="2 7" id="KW-0004">4Fe-4S</keyword>
<accession>A0A1A9NCE2</accession>
<dbReference type="SUPFAM" id="SSF57652">
    <property type="entry name" value="HIPIP (high potential iron protein)"/>
    <property type="match status" value="1"/>
</dbReference>
<dbReference type="InterPro" id="IPR006311">
    <property type="entry name" value="TAT_signal"/>
</dbReference>
<sequence length="103" mass="10860">MTTSRRHFLMLSAGMGSALVLARAAYAEAGNTLNEADPKAQALGYREDASKVDKAKFPSYAAGQTCGTCSLFQGKATDAYGGCTLFGDKQVAARGWCSSYTNM</sequence>
<keyword evidence="1 7" id="KW-0813">Transport</keyword>
<evidence type="ECO:0000259" key="9">
    <source>
        <dbReference type="PROSITE" id="PS51373"/>
    </source>
</evidence>
<evidence type="ECO:0000256" key="6">
    <source>
        <dbReference type="ARBA" id="ARBA00023014"/>
    </source>
</evidence>
<evidence type="ECO:0000256" key="2">
    <source>
        <dbReference type="ARBA" id="ARBA00022485"/>
    </source>
</evidence>
<evidence type="ECO:0000313" key="11">
    <source>
        <dbReference type="EMBL" id="OAJ64642.1"/>
    </source>
</evidence>
<keyword evidence="3 7" id="KW-0479">Metal-binding</keyword>
<dbReference type="InterPro" id="IPR000170">
    <property type="entry name" value="High_potential_FeS_prot"/>
</dbReference>
<reference evidence="12 13" key="1">
    <citation type="submission" date="2016-04" db="EMBL/GenBank/DDBJ databases">
        <title>Reclassification of Paraburkholderia panaciterrae (Farh et al. 2015) Dobritsa &amp; Samadpour 2016 as a later homotypic synonym of Paraburkholderia ginsengiterrae (Farh et al. 2015) Dobritsa &amp; Samadpour 2016.</title>
        <authorList>
            <person name="Dobritsa A.P."/>
            <person name="Kutumbaka K."/>
            <person name="Samadpour M."/>
        </authorList>
    </citation>
    <scope>NUCLEOTIDE SEQUENCE [LARGE SCALE GENOMIC DNA]</scope>
    <source>
        <strain evidence="11 13">DCY85</strain>
        <strain evidence="10 12">DCY85-1</strain>
    </source>
</reference>
<organism evidence="11 13">
    <name type="scientific">Paraburkholderia ginsengiterrae</name>
    <dbReference type="NCBI Taxonomy" id="1462993"/>
    <lineage>
        <taxon>Bacteria</taxon>
        <taxon>Pseudomonadati</taxon>
        <taxon>Pseudomonadota</taxon>
        <taxon>Betaproteobacteria</taxon>
        <taxon>Burkholderiales</taxon>
        <taxon>Burkholderiaceae</taxon>
        <taxon>Paraburkholderia</taxon>
    </lineage>
</organism>
<dbReference type="Proteomes" id="UP000078116">
    <property type="component" value="Unassembled WGS sequence"/>
</dbReference>
<feature type="chain" id="PRO_5008393855" description="High-potential iron-sulfur protein" evidence="8">
    <location>
        <begin position="30"/>
        <end position="103"/>
    </location>
</feature>
<dbReference type="GO" id="GO:0051539">
    <property type="term" value="F:4 iron, 4 sulfur cluster binding"/>
    <property type="evidence" value="ECO:0007669"/>
    <property type="project" value="UniProtKB-KW"/>
</dbReference>
<comment type="caution">
    <text evidence="11">The sequence shown here is derived from an EMBL/GenBank/DDBJ whole genome shotgun (WGS) entry which is preliminary data.</text>
</comment>
<keyword evidence="8" id="KW-0732">Signal</keyword>
<protein>
    <recommendedName>
        <fullName evidence="7">High-potential iron-sulfur protein</fullName>
        <shortName evidence="7">HiPIP</shortName>
    </recommendedName>
</protein>
<feature type="domain" description="High potential iron-sulfur proteins family profile" evidence="9">
    <location>
        <begin position="27"/>
        <end position="103"/>
    </location>
</feature>
<dbReference type="GO" id="GO:0019646">
    <property type="term" value="P:aerobic electron transport chain"/>
    <property type="evidence" value="ECO:0007669"/>
    <property type="project" value="InterPro"/>
</dbReference>
<dbReference type="Gene3D" id="4.10.490.10">
    <property type="entry name" value="High potential iron-sulphur protein"/>
    <property type="match status" value="1"/>
</dbReference>
<dbReference type="PROSITE" id="PS51318">
    <property type="entry name" value="TAT"/>
    <property type="match status" value="1"/>
</dbReference>
<keyword evidence="12" id="KW-1185">Reference proteome</keyword>
<dbReference type="GO" id="GO:0009055">
    <property type="term" value="F:electron transfer activity"/>
    <property type="evidence" value="ECO:0007669"/>
    <property type="project" value="InterPro"/>
</dbReference>
<evidence type="ECO:0000313" key="12">
    <source>
        <dbReference type="Proteomes" id="UP000077961"/>
    </source>
</evidence>
<comment type="subunit">
    <text evidence="7">Homodimer.</text>
</comment>
<evidence type="ECO:0000313" key="10">
    <source>
        <dbReference type="EMBL" id="OAJ54017.1"/>
    </source>
</evidence>